<gene>
    <name evidence="1" type="ORF">ILUMI_08677</name>
</gene>
<proteinExistence type="predicted"/>
<dbReference type="AlphaFoldDB" id="A0A8K0D5T9"/>
<evidence type="ECO:0000313" key="2">
    <source>
        <dbReference type="Proteomes" id="UP000801492"/>
    </source>
</evidence>
<accession>A0A8K0D5T9</accession>
<evidence type="ECO:0000313" key="1">
    <source>
        <dbReference type="EMBL" id="KAF2897501.1"/>
    </source>
</evidence>
<keyword evidence="2" id="KW-1185">Reference proteome</keyword>
<sequence>MKFYKLTEKDQQELSNEKDNLEIDNFAIGAIINKERQQRIRTLSKKRKIANIKANGYLKVTERRELGLRDRGIKWKLGVWNTRSINGKENELVYEFNKEELDILVISGRSRMPDPPKTRR</sequence>
<reference evidence="1" key="1">
    <citation type="submission" date="2019-08" db="EMBL/GenBank/DDBJ databases">
        <title>The genome of the North American firefly Photinus pyralis.</title>
        <authorList>
            <consortium name="Photinus pyralis genome working group"/>
            <person name="Fallon T.R."/>
            <person name="Sander Lower S.E."/>
            <person name="Weng J.-K."/>
        </authorList>
    </citation>
    <scope>NUCLEOTIDE SEQUENCE</scope>
    <source>
        <strain evidence="1">TRF0915ILg1</strain>
        <tissue evidence="1">Whole body</tissue>
    </source>
</reference>
<dbReference type="EMBL" id="VTPC01004097">
    <property type="protein sequence ID" value="KAF2897501.1"/>
    <property type="molecule type" value="Genomic_DNA"/>
</dbReference>
<dbReference type="OrthoDB" id="6770863at2759"/>
<organism evidence="1 2">
    <name type="scientific">Ignelater luminosus</name>
    <name type="common">Cucubano</name>
    <name type="synonym">Pyrophorus luminosus</name>
    <dbReference type="NCBI Taxonomy" id="2038154"/>
    <lineage>
        <taxon>Eukaryota</taxon>
        <taxon>Metazoa</taxon>
        <taxon>Ecdysozoa</taxon>
        <taxon>Arthropoda</taxon>
        <taxon>Hexapoda</taxon>
        <taxon>Insecta</taxon>
        <taxon>Pterygota</taxon>
        <taxon>Neoptera</taxon>
        <taxon>Endopterygota</taxon>
        <taxon>Coleoptera</taxon>
        <taxon>Polyphaga</taxon>
        <taxon>Elateriformia</taxon>
        <taxon>Elateroidea</taxon>
        <taxon>Elateridae</taxon>
        <taxon>Agrypninae</taxon>
        <taxon>Pyrophorini</taxon>
        <taxon>Ignelater</taxon>
    </lineage>
</organism>
<comment type="caution">
    <text evidence="1">The sequence shown here is derived from an EMBL/GenBank/DDBJ whole genome shotgun (WGS) entry which is preliminary data.</text>
</comment>
<protein>
    <submittedName>
        <fullName evidence="1">Uncharacterized protein</fullName>
    </submittedName>
</protein>
<name>A0A8K0D5T9_IGNLU</name>
<dbReference type="Proteomes" id="UP000801492">
    <property type="component" value="Unassembled WGS sequence"/>
</dbReference>